<dbReference type="InterPro" id="IPR000551">
    <property type="entry name" value="MerR-type_HTH_dom"/>
</dbReference>
<proteinExistence type="predicted"/>
<name>A0A430B0L6_9ENTE</name>
<keyword evidence="7" id="KW-1185">Reference proteome</keyword>
<dbReference type="InterPro" id="IPR036244">
    <property type="entry name" value="TipA-like_antibiotic-bd"/>
</dbReference>
<dbReference type="InterPro" id="IPR009061">
    <property type="entry name" value="DNA-bd_dom_put_sf"/>
</dbReference>
<keyword evidence="1" id="KW-0805">Transcription regulation</keyword>
<keyword evidence="3" id="KW-0010">Activator</keyword>
<dbReference type="InterPro" id="IPR047057">
    <property type="entry name" value="MerR_fam"/>
</dbReference>
<dbReference type="RefSeq" id="WP_126812027.1">
    <property type="nucleotide sequence ID" value="NZ_NGKC01000002.1"/>
</dbReference>
<dbReference type="AlphaFoldDB" id="A0A430B0L6"/>
<dbReference type="PRINTS" id="PR00040">
    <property type="entry name" value="HTHMERR"/>
</dbReference>
<dbReference type="InterPro" id="IPR012925">
    <property type="entry name" value="TipAS_dom"/>
</dbReference>
<sequence>MTYTVKQLAELAGVTSRTLRYYDQIGLLHPMTVNSSGYRIYGEKEVDMLQQILFFRELEVPLDTIRQILSQPDSDLLTMLASHHAALVAKRNRLNRLIKTVEKTIAAHKGEITMTQTEKFDAFKQEMVAKNEAAYGRQIRSDYGDKAADKANAAFLNMTEAAYQDHLKTEAELLALLAALDISQLPSEEAENIFLLHKKWLTAAWGDYSPEKHQGIAAMYAASEEFTDYYDSRAGKGATEKLQKIITFYAS</sequence>
<organism evidence="6 7">
    <name type="scientific">Vagococcus acidifermentans</name>
    <dbReference type="NCBI Taxonomy" id="564710"/>
    <lineage>
        <taxon>Bacteria</taxon>
        <taxon>Bacillati</taxon>
        <taxon>Bacillota</taxon>
        <taxon>Bacilli</taxon>
        <taxon>Lactobacillales</taxon>
        <taxon>Enterococcaceae</taxon>
        <taxon>Vagococcus</taxon>
    </lineage>
</organism>
<dbReference type="SMART" id="SM00422">
    <property type="entry name" value="HTH_MERR"/>
    <property type="match status" value="1"/>
</dbReference>
<dbReference type="SUPFAM" id="SSF46955">
    <property type="entry name" value="Putative DNA-binding domain"/>
    <property type="match status" value="1"/>
</dbReference>
<evidence type="ECO:0000256" key="1">
    <source>
        <dbReference type="ARBA" id="ARBA00023015"/>
    </source>
</evidence>
<dbReference type="SUPFAM" id="SSF89082">
    <property type="entry name" value="Antibiotic binding domain of TipA-like multidrug resistance regulators"/>
    <property type="match status" value="1"/>
</dbReference>
<dbReference type="GO" id="GO:0003700">
    <property type="term" value="F:DNA-binding transcription factor activity"/>
    <property type="evidence" value="ECO:0007669"/>
    <property type="project" value="InterPro"/>
</dbReference>
<evidence type="ECO:0000313" key="7">
    <source>
        <dbReference type="Proteomes" id="UP000286773"/>
    </source>
</evidence>
<evidence type="ECO:0000313" key="6">
    <source>
        <dbReference type="EMBL" id="RSU13762.1"/>
    </source>
</evidence>
<dbReference type="PROSITE" id="PS50937">
    <property type="entry name" value="HTH_MERR_2"/>
    <property type="match status" value="1"/>
</dbReference>
<dbReference type="PANTHER" id="PTHR30204:SF90">
    <property type="entry name" value="HTH-TYPE TRANSCRIPTIONAL ACTIVATOR MTA"/>
    <property type="match status" value="1"/>
</dbReference>
<evidence type="ECO:0000259" key="5">
    <source>
        <dbReference type="PROSITE" id="PS50937"/>
    </source>
</evidence>
<reference evidence="6 7" key="1">
    <citation type="submission" date="2017-05" db="EMBL/GenBank/DDBJ databases">
        <title>Vagococcus spp. assemblies.</title>
        <authorList>
            <person name="Gulvik C.A."/>
        </authorList>
    </citation>
    <scope>NUCLEOTIDE SEQUENCE [LARGE SCALE GENOMIC DNA]</scope>
    <source>
        <strain evidence="6 7">LMG 24798</strain>
    </source>
</reference>
<dbReference type="Pfam" id="PF07739">
    <property type="entry name" value="TipAS"/>
    <property type="match status" value="1"/>
</dbReference>
<dbReference type="PANTHER" id="PTHR30204">
    <property type="entry name" value="REDOX-CYCLING DRUG-SENSING TRANSCRIPTIONAL ACTIVATOR SOXR"/>
    <property type="match status" value="1"/>
</dbReference>
<dbReference type="GO" id="GO:0003677">
    <property type="term" value="F:DNA binding"/>
    <property type="evidence" value="ECO:0007669"/>
    <property type="project" value="UniProtKB-KW"/>
</dbReference>
<evidence type="ECO:0000256" key="4">
    <source>
        <dbReference type="ARBA" id="ARBA00023163"/>
    </source>
</evidence>
<accession>A0A430B0L6</accession>
<keyword evidence="2" id="KW-0238">DNA-binding</keyword>
<dbReference type="OrthoDB" id="9814833at2"/>
<dbReference type="EMBL" id="NGKC01000002">
    <property type="protein sequence ID" value="RSU13762.1"/>
    <property type="molecule type" value="Genomic_DNA"/>
</dbReference>
<dbReference type="Proteomes" id="UP000286773">
    <property type="component" value="Unassembled WGS sequence"/>
</dbReference>
<comment type="caution">
    <text evidence="6">The sequence shown here is derived from an EMBL/GenBank/DDBJ whole genome shotgun (WGS) entry which is preliminary data.</text>
</comment>
<evidence type="ECO:0000256" key="3">
    <source>
        <dbReference type="ARBA" id="ARBA00023159"/>
    </source>
</evidence>
<feature type="domain" description="HTH merR-type" evidence="5">
    <location>
        <begin position="2"/>
        <end position="71"/>
    </location>
</feature>
<dbReference type="Pfam" id="PF13411">
    <property type="entry name" value="MerR_1"/>
    <property type="match status" value="1"/>
</dbReference>
<dbReference type="Gene3D" id="1.10.1660.10">
    <property type="match status" value="1"/>
</dbReference>
<keyword evidence="4" id="KW-0804">Transcription</keyword>
<protein>
    <recommendedName>
        <fullName evidence="5">HTH merR-type domain-containing protein</fullName>
    </recommendedName>
</protein>
<dbReference type="Gene3D" id="1.10.490.50">
    <property type="entry name" value="Antibiotic binding domain of TipA-like multidrug resistance regulators"/>
    <property type="match status" value="1"/>
</dbReference>
<dbReference type="CDD" id="cd01106">
    <property type="entry name" value="HTH_TipAL-Mta"/>
    <property type="match status" value="1"/>
</dbReference>
<evidence type="ECO:0000256" key="2">
    <source>
        <dbReference type="ARBA" id="ARBA00023125"/>
    </source>
</evidence>
<gene>
    <name evidence="6" type="ORF">CBF27_02350</name>
</gene>